<organism evidence="2 3">
    <name type="scientific">Oryza meyeriana var. granulata</name>
    <dbReference type="NCBI Taxonomy" id="110450"/>
    <lineage>
        <taxon>Eukaryota</taxon>
        <taxon>Viridiplantae</taxon>
        <taxon>Streptophyta</taxon>
        <taxon>Embryophyta</taxon>
        <taxon>Tracheophyta</taxon>
        <taxon>Spermatophyta</taxon>
        <taxon>Magnoliopsida</taxon>
        <taxon>Liliopsida</taxon>
        <taxon>Poales</taxon>
        <taxon>Poaceae</taxon>
        <taxon>BOP clade</taxon>
        <taxon>Oryzoideae</taxon>
        <taxon>Oryzeae</taxon>
        <taxon>Oryzinae</taxon>
        <taxon>Oryza</taxon>
        <taxon>Oryza meyeriana</taxon>
    </lineage>
</organism>
<dbReference type="Proteomes" id="UP000479710">
    <property type="component" value="Unassembled WGS sequence"/>
</dbReference>
<feature type="region of interest" description="Disordered" evidence="1">
    <location>
        <begin position="40"/>
        <end position="86"/>
    </location>
</feature>
<protein>
    <submittedName>
        <fullName evidence="2">Uncharacterized protein</fullName>
    </submittedName>
</protein>
<keyword evidence="3" id="KW-1185">Reference proteome</keyword>
<gene>
    <name evidence="2" type="ORF">E2562_017124</name>
</gene>
<accession>A0A6G1DZV2</accession>
<evidence type="ECO:0000313" key="2">
    <source>
        <dbReference type="EMBL" id="KAF0917223.1"/>
    </source>
</evidence>
<reference evidence="2 3" key="1">
    <citation type="submission" date="2019-11" db="EMBL/GenBank/DDBJ databases">
        <title>Whole genome sequence of Oryza granulata.</title>
        <authorList>
            <person name="Li W."/>
        </authorList>
    </citation>
    <scope>NUCLEOTIDE SEQUENCE [LARGE SCALE GENOMIC DNA]</scope>
    <source>
        <strain evidence="3">cv. Menghai</strain>
        <tissue evidence="2">Leaf</tissue>
    </source>
</reference>
<name>A0A6G1DZV2_9ORYZ</name>
<dbReference type="EMBL" id="SPHZ02000005">
    <property type="protein sequence ID" value="KAF0917223.1"/>
    <property type="molecule type" value="Genomic_DNA"/>
</dbReference>
<dbReference type="AlphaFoldDB" id="A0A6G1DZV2"/>
<comment type="caution">
    <text evidence="2">The sequence shown here is derived from an EMBL/GenBank/DDBJ whole genome shotgun (WGS) entry which is preliminary data.</text>
</comment>
<proteinExistence type="predicted"/>
<sequence length="100" mass="10762">MVCLTSQHNAHGDHGNGVTRWYDEAATSRRDRLLMATTTGCHGSRMEWPKQQNGGGGPSGWWLGDDGNRRSRGGTVVGEEGSSERGEGCTLVLTYGGLRL</sequence>
<evidence type="ECO:0000313" key="3">
    <source>
        <dbReference type="Proteomes" id="UP000479710"/>
    </source>
</evidence>
<evidence type="ECO:0000256" key="1">
    <source>
        <dbReference type="SAM" id="MobiDB-lite"/>
    </source>
</evidence>